<dbReference type="RefSeq" id="WP_013460010.1">
    <property type="nucleotide sequence ID" value="NC_014762.1"/>
</dbReference>
<keyword evidence="4" id="KW-0410">Iron transport</keyword>
<dbReference type="PANTHER" id="PTHR32552">
    <property type="entry name" value="FERRICHROME IRON RECEPTOR-RELATED"/>
    <property type="match status" value="1"/>
</dbReference>
<reference evidence="16 17" key="1">
    <citation type="journal article" date="2012" name="Stand. Genomic Sci.">
        <title>Complete genome sequence of the sulfur compounds oxidizing chemolithoautotroph Sulfuricurvum kujiense type strain (YK-1(T)).</title>
        <authorList>
            <person name="Han C."/>
            <person name="Kotsyurbenko O."/>
            <person name="Chertkov O."/>
            <person name="Held B."/>
            <person name="Lapidus A."/>
            <person name="Nolan M."/>
            <person name="Lucas S."/>
            <person name="Hammon N."/>
            <person name="Deshpande S."/>
            <person name="Cheng J.F."/>
            <person name="Tapia R."/>
            <person name="Goodwin L.A."/>
            <person name="Pitluck S."/>
            <person name="Liolios K."/>
            <person name="Pagani I."/>
            <person name="Ivanova N."/>
            <person name="Mavromatis K."/>
            <person name="Mikhailova N."/>
            <person name="Pati A."/>
            <person name="Chen A."/>
            <person name="Palaniappan K."/>
            <person name="Land M."/>
            <person name="Hauser L."/>
            <person name="Chang Y.J."/>
            <person name="Jeffries C.D."/>
            <person name="Brambilla E.M."/>
            <person name="Rohde M."/>
            <person name="Spring S."/>
            <person name="Sikorski J."/>
            <person name="Goker M."/>
            <person name="Woyke T."/>
            <person name="Bristow J."/>
            <person name="Eisen J.A."/>
            <person name="Markowitz V."/>
            <person name="Hugenholtz P."/>
            <person name="Kyrpides N.C."/>
            <person name="Klenk H.P."/>
            <person name="Detter J.C."/>
        </authorList>
    </citation>
    <scope>NUCLEOTIDE SEQUENCE [LARGE SCALE GENOMIC DNA]</scope>
    <source>
        <strain evidence="17">ATCC BAA-921 / DSM 16994 / JCM 11577 / YK-1</strain>
    </source>
</reference>
<keyword evidence="16" id="KW-0675">Receptor</keyword>
<dbReference type="InterPro" id="IPR037066">
    <property type="entry name" value="Plug_dom_sf"/>
</dbReference>
<keyword evidence="17" id="KW-1185">Reference proteome</keyword>
<evidence type="ECO:0000256" key="1">
    <source>
        <dbReference type="ARBA" id="ARBA00004571"/>
    </source>
</evidence>
<keyword evidence="6 13" id="KW-0732">Signal</keyword>
<dbReference type="eggNOG" id="COG4774">
    <property type="taxonomic scope" value="Bacteria"/>
</dbReference>
<evidence type="ECO:0000313" key="17">
    <source>
        <dbReference type="Proteomes" id="UP000008721"/>
    </source>
</evidence>
<feature type="domain" description="TonB-dependent receptor-like beta-barrel" evidence="14">
    <location>
        <begin position="243"/>
        <end position="705"/>
    </location>
</feature>
<evidence type="ECO:0000256" key="6">
    <source>
        <dbReference type="ARBA" id="ARBA00022729"/>
    </source>
</evidence>
<gene>
    <name evidence="16" type="ordered locus">Sulku_1150</name>
</gene>
<dbReference type="Proteomes" id="UP000008721">
    <property type="component" value="Chromosome"/>
</dbReference>
<dbReference type="InterPro" id="IPR012910">
    <property type="entry name" value="Plug_dom"/>
</dbReference>
<keyword evidence="9 12" id="KW-0798">TonB box</keyword>
<dbReference type="EMBL" id="CP002355">
    <property type="protein sequence ID" value="ADR33813.1"/>
    <property type="molecule type" value="Genomic_DNA"/>
</dbReference>
<keyword evidence="7" id="KW-0408">Iron</keyword>
<evidence type="ECO:0000259" key="15">
    <source>
        <dbReference type="Pfam" id="PF07715"/>
    </source>
</evidence>
<name>E4TWX2_SULKY</name>
<dbReference type="Pfam" id="PF07715">
    <property type="entry name" value="Plug"/>
    <property type="match status" value="1"/>
</dbReference>
<comment type="similarity">
    <text evidence="12">Belongs to the TonB-dependent receptor family.</text>
</comment>
<dbReference type="PANTHER" id="PTHR32552:SF89">
    <property type="entry name" value="CATECHOLATE SIDEROPHORE RECEPTOR FIU"/>
    <property type="match status" value="1"/>
</dbReference>
<keyword evidence="2" id="KW-0813">Transport</keyword>
<evidence type="ECO:0000256" key="4">
    <source>
        <dbReference type="ARBA" id="ARBA00022496"/>
    </source>
</evidence>
<dbReference type="OrthoDB" id="593427at2"/>
<feature type="chain" id="PRO_5003188362" evidence="13">
    <location>
        <begin position="19"/>
        <end position="746"/>
    </location>
</feature>
<dbReference type="Gene3D" id="2.40.170.20">
    <property type="entry name" value="TonB-dependent receptor, beta-barrel domain"/>
    <property type="match status" value="1"/>
</dbReference>
<comment type="subcellular location">
    <subcellularLocation>
        <location evidence="1">Cell outer membrane</location>
        <topology evidence="1">Multi-pass membrane protein</topology>
    </subcellularLocation>
</comment>
<accession>E4TWX2</accession>
<keyword evidence="8" id="KW-0406">Ion transport</keyword>
<proteinExistence type="inferred from homology"/>
<dbReference type="HOGENOM" id="CLU_021461_0_0_7"/>
<dbReference type="KEGG" id="sku:Sulku_1150"/>
<evidence type="ECO:0000256" key="13">
    <source>
        <dbReference type="SAM" id="SignalP"/>
    </source>
</evidence>
<evidence type="ECO:0000256" key="3">
    <source>
        <dbReference type="ARBA" id="ARBA00022452"/>
    </source>
</evidence>
<keyword evidence="10 12" id="KW-0472">Membrane</keyword>
<keyword evidence="5" id="KW-0812">Transmembrane</keyword>
<dbReference type="GO" id="GO:0015344">
    <property type="term" value="F:siderophore uptake transmembrane transporter activity"/>
    <property type="evidence" value="ECO:0007669"/>
    <property type="project" value="TreeGrafter"/>
</dbReference>
<dbReference type="Gene3D" id="2.170.130.10">
    <property type="entry name" value="TonB-dependent receptor, plug domain"/>
    <property type="match status" value="1"/>
</dbReference>
<evidence type="ECO:0000256" key="5">
    <source>
        <dbReference type="ARBA" id="ARBA00022692"/>
    </source>
</evidence>
<evidence type="ECO:0000256" key="2">
    <source>
        <dbReference type="ARBA" id="ARBA00022448"/>
    </source>
</evidence>
<protein>
    <submittedName>
        <fullName evidence="16">TonB-dependent receptor</fullName>
    </submittedName>
</protein>
<evidence type="ECO:0000256" key="9">
    <source>
        <dbReference type="ARBA" id="ARBA00023077"/>
    </source>
</evidence>
<dbReference type="STRING" id="709032.Sulku_1150"/>
<evidence type="ECO:0000256" key="7">
    <source>
        <dbReference type="ARBA" id="ARBA00023004"/>
    </source>
</evidence>
<evidence type="ECO:0000256" key="8">
    <source>
        <dbReference type="ARBA" id="ARBA00023065"/>
    </source>
</evidence>
<feature type="domain" description="TonB-dependent receptor plug" evidence="15">
    <location>
        <begin position="50"/>
        <end position="142"/>
    </location>
</feature>
<dbReference type="InterPro" id="IPR036942">
    <property type="entry name" value="Beta-barrel_TonB_sf"/>
</dbReference>
<dbReference type="InterPro" id="IPR039426">
    <property type="entry name" value="TonB-dep_rcpt-like"/>
</dbReference>
<dbReference type="SUPFAM" id="SSF56935">
    <property type="entry name" value="Porins"/>
    <property type="match status" value="1"/>
</dbReference>
<evidence type="ECO:0000313" key="16">
    <source>
        <dbReference type="EMBL" id="ADR33813.1"/>
    </source>
</evidence>
<keyword evidence="11" id="KW-0998">Cell outer membrane</keyword>
<evidence type="ECO:0000256" key="11">
    <source>
        <dbReference type="ARBA" id="ARBA00023237"/>
    </source>
</evidence>
<keyword evidence="3" id="KW-1134">Transmembrane beta strand</keyword>
<evidence type="ECO:0000259" key="14">
    <source>
        <dbReference type="Pfam" id="PF00593"/>
    </source>
</evidence>
<dbReference type="Pfam" id="PF00593">
    <property type="entry name" value="TonB_dep_Rec_b-barrel"/>
    <property type="match status" value="1"/>
</dbReference>
<dbReference type="AlphaFoldDB" id="E4TWX2"/>
<feature type="signal peptide" evidence="13">
    <location>
        <begin position="1"/>
        <end position="18"/>
    </location>
</feature>
<dbReference type="GO" id="GO:0009279">
    <property type="term" value="C:cell outer membrane"/>
    <property type="evidence" value="ECO:0007669"/>
    <property type="project" value="UniProtKB-SubCell"/>
</dbReference>
<evidence type="ECO:0000256" key="10">
    <source>
        <dbReference type="ARBA" id="ARBA00023136"/>
    </source>
</evidence>
<dbReference type="InterPro" id="IPR000531">
    <property type="entry name" value="Beta-barrel_TonB"/>
</dbReference>
<organism evidence="16 17">
    <name type="scientific">Sulfuricurvum kujiense (strain ATCC BAA-921 / DSM 16994 / JCM 11577 / YK-1)</name>
    <dbReference type="NCBI Taxonomy" id="709032"/>
    <lineage>
        <taxon>Bacteria</taxon>
        <taxon>Pseudomonadati</taxon>
        <taxon>Campylobacterota</taxon>
        <taxon>Epsilonproteobacteria</taxon>
        <taxon>Campylobacterales</taxon>
        <taxon>Sulfurimonadaceae</taxon>
        <taxon>Sulfuricurvum</taxon>
    </lineage>
</organism>
<sequence>MKLSPLVLSLAACAVLTADPLGIERIIVSDAADDGTSMISDSNISGSNQTFSAKSIATLSTQANMNPYSVIAYSPSVNFTPVDQAGSNEPSYHDPIRIRGKSQSGPGGVYMIDGMPISSNPGGGKQLLDMENVSSIDLLKGYLPADKNLGFSSLIGKVDMNLLSARSRAGAEVSQSFGSDDFMRTFVRLDSGKIGDVAIFGSFSHLSSDKNKGSGDLTRLNGTLGLTYTPNNAFKAKITAIRNSDDHHNYYNLSYDEAKDLGSNFTKDFATAKPTVSNDVDYYDWNKQHFLTTALLGEFEYRPTSSDTLTIKPYYKKDEGDYWFSKFDTAAAKQRVMDWRMEHDLYGATAAYDHEFSEALKAEIGYWYHKQLPPGPPSDQIKYKVVNGNLVFDGYAVLSDNDYHILQAPFAQISGTLDHFNYVAGAQLQSFKLGALESHTFGNQTGAANPDYNAAIDSTAIDPWASVDAKTFHTFIPSLYLGYAFTPSTTAYIDYSRTYGFDVNLFPTYISNRDTFKAKNVTLQQLWDKLDLELSDNIDVGVKTTIGGLTLNPSLFVSFVQNKQANIYDPSFGVNYPANVGDALGYGAEFSAYGPINEQLELLLGLSYNRYQFTQDFKSGATTTVDTDGKQLPDAPKYMAKAALSYHIGDWTLTPSARYSSSRYGDVANTQKVDAYTLVDFDLTYRMAQFMSSRNALFRLTATNLTNEKYISTINAADNFLAATGTASTYQSGAPFGLFGSINLKF</sequence>
<evidence type="ECO:0000256" key="12">
    <source>
        <dbReference type="RuleBase" id="RU003357"/>
    </source>
</evidence>